<accession>A0ACB7WYZ5</accession>
<evidence type="ECO:0000313" key="1">
    <source>
        <dbReference type="EMBL" id="KAH7833646.1"/>
    </source>
</evidence>
<dbReference type="Proteomes" id="UP000828048">
    <property type="component" value="Chromosome 2"/>
</dbReference>
<organism evidence="1 2">
    <name type="scientific">Vaccinium darrowii</name>
    <dbReference type="NCBI Taxonomy" id="229202"/>
    <lineage>
        <taxon>Eukaryota</taxon>
        <taxon>Viridiplantae</taxon>
        <taxon>Streptophyta</taxon>
        <taxon>Embryophyta</taxon>
        <taxon>Tracheophyta</taxon>
        <taxon>Spermatophyta</taxon>
        <taxon>Magnoliopsida</taxon>
        <taxon>eudicotyledons</taxon>
        <taxon>Gunneridae</taxon>
        <taxon>Pentapetalae</taxon>
        <taxon>asterids</taxon>
        <taxon>Ericales</taxon>
        <taxon>Ericaceae</taxon>
        <taxon>Vaccinioideae</taxon>
        <taxon>Vaccinieae</taxon>
        <taxon>Vaccinium</taxon>
    </lineage>
</organism>
<proteinExistence type="predicted"/>
<gene>
    <name evidence="1" type="ORF">Vadar_008412</name>
</gene>
<evidence type="ECO:0000313" key="2">
    <source>
        <dbReference type="Proteomes" id="UP000828048"/>
    </source>
</evidence>
<keyword evidence="2" id="KW-1185">Reference proteome</keyword>
<sequence length="116" mass="13018">MENSSNTLSNCPNLEHLRLFCLDQIVNLNVSASSSLQLKHLDIFQCKSLESLEFCAPKLVTFKYFGNLIRLSIGSLPLLAELDIGASHFHQAKFVLAPFSSYLSQIETLKLHVRLP</sequence>
<reference evidence="1 2" key="1">
    <citation type="journal article" date="2021" name="Hortic Res">
        <title>High-quality reference genome and annotation aids understanding of berry development for evergreen blueberry (Vaccinium darrowii).</title>
        <authorList>
            <person name="Yu J."/>
            <person name="Hulse-Kemp A.M."/>
            <person name="Babiker E."/>
            <person name="Staton M."/>
        </authorList>
    </citation>
    <scope>NUCLEOTIDE SEQUENCE [LARGE SCALE GENOMIC DNA]</scope>
    <source>
        <strain evidence="2">cv. NJ 8807/NJ 8810</strain>
        <tissue evidence="1">Young leaf</tissue>
    </source>
</reference>
<name>A0ACB7WYZ5_9ERIC</name>
<comment type="caution">
    <text evidence="1">The sequence shown here is derived from an EMBL/GenBank/DDBJ whole genome shotgun (WGS) entry which is preliminary data.</text>
</comment>
<dbReference type="EMBL" id="CM037152">
    <property type="protein sequence ID" value="KAH7833646.1"/>
    <property type="molecule type" value="Genomic_DNA"/>
</dbReference>
<protein>
    <submittedName>
        <fullName evidence="1">Uncharacterized protein</fullName>
    </submittedName>
</protein>